<feature type="transmembrane region" description="Helical" evidence="2">
    <location>
        <begin position="39"/>
        <end position="57"/>
    </location>
</feature>
<protein>
    <submittedName>
        <fullName evidence="3">Uncharacterized protein</fullName>
    </submittedName>
</protein>
<name>A0A2S7W938_9FLAO</name>
<gene>
    <name evidence="3" type="ORF">BTO13_02190</name>
</gene>
<evidence type="ECO:0000256" key="1">
    <source>
        <dbReference type="SAM" id="Coils"/>
    </source>
</evidence>
<dbReference type="AlphaFoldDB" id="A0A2S7W938"/>
<dbReference type="Proteomes" id="UP000237608">
    <property type="component" value="Unassembled WGS sequence"/>
</dbReference>
<feature type="coiled-coil region" evidence="1">
    <location>
        <begin position="277"/>
        <end position="304"/>
    </location>
</feature>
<evidence type="ECO:0000256" key="2">
    <source>
        <dbReference type="SAM" id="Phobius"/>
    </source>
</evidence>
<keyword evidence="4" id="KW-1185">Reference proteome</keyword>
<accession>A0A2S7W938</accession>
<dbReference type="EMBL" id="MSCL01000001">
    <property type="protein sequence ID" value="PQJ74154.1"/>
    <property type="molecule type" value="Genomic_DNA"/>
</dbReference>
<reference evidence="3 4" key="1">
    <citation type="submission" date="2016-12" db="EMBL/GenBank/DDBJ databases">
        <title>Trade-off between light-utilization and light-protection in marine flavobacteria.</title>
        <authorList>
            <person name="Kumagai Y."/>
            <person name="Yoshizawa S."/>
            <person name="Kogure K."/>
            <person name="Iwasaki W."/>
        </authorList>
    </citation>
    <scope>NUCLEOTIDE SEQUENCE [LARGE SCALE GENOMIC DNA]</scope>
    <source>
        <strain evidence="3 4">KCTC 22729</strain>
    </source>
</reference>
<sequence>MKEQNKIGCLPAVFWFLGGVFLMTGIAGIQWIGQDGFDGIGSFFMIPLGGFLIYLGIKKHQDFKRKIEKEEKYKKEEKEKSIIRREEINIQKNNEIKIKLIKADNLKIKLSEIQDIKIIDVSDYKNIIIDNEKSILDKGGDNQLFSFMKIDTFLRDYRGRIISDQSGLNEVLDIEWLKSRIQLEGQRNDLDKIIENLDDMSAKLEGGRTKGFDSNVDKLFELGDVMKPALENQIKTMEYYRNMAVAMIVFYLNDKKIRYFEIYEAFEKLGVFDSTWQKNVLNKLDNIEIRLAQISNQLTELNQNFISLVESSENVISELKEINSSIMTNNMLQAINAYQTWRINKNTKSLRN</sequence>
<keyword evidence="2" id="KW-1133">Transmembrane helix</keyword>
<feature type="transmembrane region" description="Helical" evidence="2">
    <location>
        <begin position="12"/>
        <end position="33"/>
    </location>
</feature>
<evidence type="ECO:0000313" key="3">
    <source>
        <dbReference type="EMBL" id="PQJ74154.1"/>
    </source>
</evidence>
<organism evidence="3 4">
    <name type="scientific">Polaribacter gangjinensis</name>
    <dbReference type="NCBI Taxonomy" id="574710"/>
    <lineage>
        <taxon>Bacteria</taxon>
        <taxon>Pseudomonadati</taxon>
        <taxon>Bacteroidota</taxon>
        <taxon>Flavobacteriia</taxon>
        <taxon>Flavobacteriales</taxon>
        <taxon>Flavobacteriaceae</taxon>
    </lineage>
</organism>
<evidence type="ECO:0000313" key="4">
    <source>
        <dbReference type="Proteomes" id="UP000237608"/>
    </source>
</evidence>
<keyword evidence="2" id="KW-0812">Transmembrane</keyword>
<keyword evidence="1" id="KW-0175">Coiled coil</keyword>
<keyword evidence="2" id="KW-0472">Membrane</keyword>
<proteinExistence type="predicted"/>
<dbReference type="RefSeq" id="WP_105045305.1">
    <property type="nucleotide sequence ID" value="NZ_CP150662.1"/>
</dbReference>
<comment type="caution">
    <text evidence="3">The sequence shown here is derived from an EMBL/GenBank/DDBJ whole genome shotgun (WGS) entry which is preliminary data.</text>
</comment>